<keyword evidence="4" id="KW-0812">Transmembrane</keyword>
<keyword evidence="3 5" id="KW-0808">Transferase</keyword>
<protein>
    <submittedName>
        <fullName evidence="5">Glycosyltransferase</fullName>
    </submittedName>
</protein>
<keyword evidence="6" id="KW-1185">Reference proteome</keyword>
<dbReference type="CDD" id="cd06423">
    <property type="entry name" value="CESA_like"/>
    <property type="match status" value="1"/>
</dbReference>
<evidence type="ECO:0000313" key="6">
    <source>
        <dbReference type="Proteomes" id="UP000274391"/>
    </source>
</evidence>
<keyword evidence="2" id="KW-0328">Glycosyltransferase</keyword>
<accession>A0A3P3VWP3</accession>
<evidence type="ECO:0000313" key="5">
    <source>
        <dbReference type="EMBL" id="RRJ86864.1"/>
    </source>
</evidence>
<dbReference type="PANTHER" id="PTHR43630">
    <property type="entry name" value="POLY-BETA-1,6-N-ACETYL-D-GLUCOSAMINE SYNTHASE"/>
    <property type="match status" value="1"/>
</dbReference>
<evidence type="ECO:0000256" key="2">
    <source>
        <dbReference type="ARBA" id="ARBA00022676"/>
    </source>
</evidence>
<keyword evidence="4" id="KW-0472">Membrane</keyword>
<comment type="caution">
    <text evidence="5">The sequence shown here is derived from an EMBL/GenBank/DDBJ whole genome shotgun (WGS) entry which is preliminary data.</text>
</comment>
<dbReference type="Gene3D" id="3.90.550.10">
    <property type="entry name" value="Spore Coat Polysaccharide Biosynthesis Protein SpsA, Chain A"/>
    <property type="match status" value="1"/>
</dbReference>
<organism evidence="5 6">
    <name type="scientific">Gulosibacter macacae</name>
    <dbReference type="NCBI Taxonomy" id="2488791"/>
    <lineage>
        <taxon>Bacteria</taxon>
        <taxon>Bacillati</taxon>
        <taxon>Actinomycetota</taxon>
        <taxon>Actinomycetes</taxon>
        <taxon>Micrococcales</taxon>
        <taxon>Microbacteriaceae</taxon>
        <taxon>Gulosibacter</taxon>
    </lineage>
</organism>
<dbReference type="PANTHER" id="PTHR43630:SF1">
    <property type="entry name" value="POLY-BETA-1,6-N-ACETYL-D-GLUCOSAMINE SYNTHASE"/>
    <property type="match status" value="1"/>
</dbReference>
<dbReference type="AlphaFoldDB" id="A0A3P3VWP3"/>
<name>A0A3P3VWP3_9MICO</name>
<proteinExistence type="inferred from homology"/>
<dbReference type="EMBL" id="RQVS01000007">
    <property type="protein sequence ID" value="RRJ86864.1"/>
    <property type="molecule type" value="Genomic_DNA"/>
</dbReference>
<feature type="transmembrane region" description="Helical" evidence="4">
    <location>
        <begin position="337"/>
        <end position="360"/>
    </location>
</feature>
<keyword evidence="4" id="KW-1133">Transmembrane helix</keyword>
<dbReference type="OrthoDB" id="9797391at2"/>
<evidence type="ECO:0000256" key="1">
    <source>
        <dbReference type="ARBA" id="ARBA00006739"/>
    </source>
</evidence>
<evidence type="ECO:0000256" key="3">
    <source>
        <dbReference type="ARBA" id="ARBA00022679"/>
    </source>
</evidence>
<dbReference type="Proteomes" id="UP000274391">
    <property type="component" value="Unassembled WGS sequence"/>
</dbReference>
<sequence>MLLVPFAIAFEFDDRRRRNRRHSRWQLLEAERERRTKRLHTDRDELVDARPRVTVVVPGYNESKVIDNCVRSIVNCGYPNLEVLLVDDGSSDDTFARMQRLEAEHEVVRAFTQPNGGKGAALNNGIRRASGEVLILVDADGLFLPDTIDELLAGFDDPRVGAVCGDDRPVNLDRVQTKFMALISHVGTGLMRRALHLLRCMPVVSGNSGAFRRSALEDVGLLREDTIGEDLELTWRLHRAGYRVSFAPRALVYAESPSTLRGLWKQRVRWARGLLHGYRIHAGAVGNPRYGSFGVFLLVNFAMSVVLPVVQLVLLAIALVLLAMGVGALVPLGVWQAVLWLGYPVSLLLIVIAVALNRALGDLKHLWALPLWPLYSVWMNMVMVKAIWLELRGAPQRWNKLERTGVVSVEAARSSASMDAEVTQ</sequence>
<evidence type="ECO:0000256" key="4">
    <source>
        <dbReference type="SAM" id="Phobius"/>
    </source>
</evidence>
<gene>
    <name evidence="5" type="ORF">EG850_06685</name>
</gene>
<dbReference type="SUPFAM" id="SSF53448">
    <property type="entry name" value="Nucleotide-diphospho-sugar transferases"/>
    <property type="match status" value="1"/>
</dbReference>
<comment type="similarity">
    <text evidence="1">Belongs to the glycosyltransferase 2 family.</text>
</comment>
<dbReference type="Pfam" id="PF13641">
    <property type="entry name" value="Glyco_tranf_2_3"/>
    <property type="match status" value="1"/>
</dbReference>
<reference evidence="5 6" key="1">
    <citation type="submission" date="2018-11" db="EMBL/GenBank/DDBJ databases">
        <title>YIM 102482-1 draft genome.</title>
        <authorList>
            <person name="Li G."/>
            <person name="Jiang Y."/>
        </authorList>
    </citation>
    <scope>NUCLEOTIDE SEQUENCE [LARGE SCALE GENOMIC DNA]</scope>
    <source>
        <strain evidence="5 6">YIM 102482-1</strain>
    </source>
</reference>
<dbReference type="GO" id="GO:0016757">
    <property type="term" value="F:glycosyltransferase activity"/>
    <property type="evidence" value="ECO:0007669"/>
    <property type="project" value="UniProtKB-KW"/>
</dbReference>
<feature type="transmembrane region" description="Helical" evidence="4">
    <location>
        <begin position="297"/>
        <end position="330"/>
    </location>
</feature>
<dbReference type="InterPro" id="IPR029044">
    <property type="entry name" value="Nucleotide-diphossugar_trans"/>
</dbReference>
<feature type="transmembrane region" description="Helical" evidence="4">
    <location>
        <begin position="372"/>
        <end position="391"/>
    </location>
</feature>